<gene>
    <name evidence="1" type="ORF">MPL1032_220129</name>
</gene>
<proteinExistence type="predicted"/>
<accession>A0A0K2VZ14</accession>
<evidence type="ECO:0000313" key="1">
    <source>
        <dbReference type="EMBL" id="CDX57706.1"/>
    </source>
</evidence>
<evidence type="ECO:0000313" key="2">
    <source>
        <dbReference type="Proteomes" id="UP000182888"/>
    </source>
</evidence>
<reference evidence="2" key="1">
    <citation type="submission" date="2014-08" db="EMBL/GenBank/DDBJ databases">
        <authorList>
            <person name="Edwards T."/>
        </authorList>
    </citation>
    <scope>NUCLEOTIDE SEQUENCE [LARGE SCALE GENOMIC DNA]</scope>
</reference>
<protein>
    <submittedName>
        <fullName evidence="1">Uncharacterized protein</fullName>
    </submittedName>
</protein>
<name>A0A0K2VZ14_MESPL</name>
<organism evidence="1 2">
    <name type="scientific">Mesorhizobium plurifarium</name>
    <dbReference type="NCBI Taxonomy" id="69974"/>
    <lineage>
        <taxon>Bacteria</taxon>
        <taxon>Pseudomonadati</taxon>
        <taxon>Pseudomonadota</taxon>
        <taxon>Alphaproteobacteria</taxon>
        <taxon>Hyphomicrobiales</taxon>
        <taxon>Phyllobacteriaceae</taxon>
        <taxon>Mesorhizobium</taxon>
    </lineage>
</organism>
<dbReference type="AlphaFoldDB" id="A0A0K2VZ14"/>
<sequence>MAIGKPDLRTENPYPQPENPAVFNRISRALAAHNSGQVNPEKCQIIPDITPDCLYATFEAQKANTEEARCVFFEVNSPDCSAAPADIMNSCVMKEDRNESSNYERVRLLDERDLQRPKLQSCVNFGSAKMSSIWPLTFSSGHLS</sequence>
<dbReference type="Proteomes" id="UP000182888">
    <property type="component" value="Unassembled WGS sequence"/>
</dbReference>
<dbReference type="EMBL" id="CCND01000015">
    <property type="protein sequence ID" value="CDX57706.1"/>
    <property type="molecule type" value="Genomic_DNA"/>
</dbReference>